<dbReference type="EMBL" id="JADFTT010011923">
    <property type="protein sequence ID" value="KAG5742415.1"/>
    <property type="molecule type" value="Genomic_DNA"/>
</dbReference>
<comment type="caution">
    <text evidence="1">The sequence shown here is derived from an EMBL/GenBank/DDBJ whole genome shotgun (WGS) entry which is preliminary data.</text>
</comment>
<reference evidence="1" key="1">
    <citation type="journal article" date="2020" name="bioRxiv">
        <title>Historical genomics reveals the evolutionary mechanisms behind multiple outbreaks of the host-specific coffee wilt pathogen Fusarium xylarioides.</title>
        <authorList>
            <person name="Peck D."/>
            <person name="Nowell R.W."/>
            <person name="Flood J."/>
            <person name="Ryan M.J."/>
            <person name="Barraclough T.G."/>
        </authorList>
    </citation>
    <scope>NUCLEOTIDE SEQUENCE</scope>
    <source>
        <strain evidence="1">IMI 127659i</strain>
    </source>
</reference>
<reference evidence="1" key="2">
    <citation type="submission" date="2020-10" db="EMBL/GenBank/DDBJ databases">
        <authorList>
            <person name="Peck L.D."/>
            <person name="Nowell R.W."/>
            <person name="Flood J."/>
            <person name="Ryan M.J."/>
            <person name="Barraclough T.G."/>
        </authorList>
    </citation>
    <scope>NUCLEOTIDE SEQUENCE</scope>
    <source>
        <strain evidence="1">IMI 127659i</strain>
    </source>
</reference>
<dbReference type="Proteomes" id="UP000750502">
    <property type="component" value="Unassembled WGS sequence"/>
</dbReference>
<evidence type="ECO:0000313" key="2">
    <source>
        <dbReference type="Proteomes" id="UP000750502"/>
    </source>
</evidence>
<keyword evidence="2" id="KW-1185">Reference proteome</keyword>
<name>A0A9P7HAI0_9HYPO</name>
<protein>
    <submittedName>
        <fullName evidence="1">Uncharacterized protein</fullName>
    </submittedName>
</protein>
<evidence type="ECO:0000313" key="1">
    <source>
        <dbReference type="EMBL" id="KAG5742415.1"/>
    </source>
</evidence>
<gene>
    <name evidence="1" type="ORF">H9Q72_014613</name>
</gene>
<accession>A0A9P7HAI0</accession>
<feature type="non-terminal residue" evidence="1">
    <location>
        <position position="1"/>
    </location>
</feature>
<proteinExistence type="predicted"/>
<dbReference type="AlphaFoldDB" id="A0A9P7HAI0"/>
<organism evidence="1 2">
    <name type="scientific">Fusarium xylarioides</name>
    <dbReference type="NCBI Taxonomy" id="221167"/>
    <lineage>
        <taxon>Eukaryota</taxon>
        <taxon>Fungi</taxon>
        <taxon>Dikarya</taxon>
        <taxon>Ascomycota</taxon>
        <taxon>Pezizomycotina</taxon>
        <taxon>Sordariomycetes</taxon>
        <taxon>Hypocreomycetidae</taxon>
        <taxon>Hypocreales</taxon>
        <taxon>Nectriaceae</taxon>
        <taxon>Fusarium</taxon>
        <taxon>Fusarium fujikuroi species complex</taxon>
    </lineage>
</organism>
<sequence>HTTVQSSNTLRHYTVTMPAIRRSLQPAQDNRAYQTRCHKEVIPMINLFINRDDYADLHNIAMEIGLTWQRKDDASCIKQAAFGCEVLKVI</sequence>